<proteinExistence type="predicted"/>
<dbReference type="InterPro" id="IPR040627">
    <property type="entry name" value="T3SS_ATPase_C"/>
</dbReference>
<feature type="domain" description="AAA+ ATPase" evidence="9">
    <location>
        <begin position="165"/>
        <end position="347"/>
    </location>
</feature>
<evidence type="ECO:0000256" key="5">
    <source>
        <dbReference type="ARBA" id="ARBA00022840"/>
    </source>
</evidence>
<dbReference type="Pfam" id="PF02874">
    <property type="entry name" value="ATP-synt_ab_N"/>
    <property type="match status" value="1"/>
</dbReference>
<dbReference type="InterPro" id="IPR027417">
    <property type="entry name" value="P-loop_NTPase"/>
</dbReference>
<keyword evidence="5" id="KW-0067">ATP-binding</keyword>
<dbReference type="KEGG" id="pfer:IRI77_02650"/>
<dbReference type="RefSeq" id="WP_194450542.1">
    <property type="nucleotide sequence ID" value="NZ_CP063849.1"/>
</dbReference>
<gene>
    <name evidence="10" type="ORF">IRI77_02650</name>
</gene>
<dbReference type="InterPro" id="IPR003593">
    <property type="entry name" value="AAA+_ATPase"/>
</dbReference>
<evidence type="ECO:0000256" key="2">
    <source>
        <dbReference type="ARBA" id="ARBA00022448"/>
    </source>
</evidence>
<evidence type="ECO:0000256" key="7">
    <source>
        <dbReference type="ARBA" id="ARBA00022967"/>
    </source>
</evidence>
<dbReference type="Proteomes" id="UP000593892">
    <property type="component" value="Chromosome"/>
</dbReference>
<dbReference type="InterPro" id="IPR004100">
    <property type="entry name" value="ATPase_F1/V1/A1_a/bsu_N"/>
</dbReference>
<evidence type="ECO:0000256" key="4">
    <source>
        <dbReference type="ARBA" id="ARBA00022741"/>
    </source>
</evidence>
<keyword evidence="7" id="KW-1278">Translocase</keyword>
<dbReference type="GO" id="GO:0016887">
    <property type="term" value="F:ATP hydrolysis activity"/>
    <property type="evidence" value="ECO:0007669"/>
    <property type="project" value="InterPro"/>
</dbReference>
<comment type="catalytic activity">
    <reaction evidence="8">
        <text>ATP + H2O + cellular proteinSide 1 = ADP + phosphate + cellular proteinSide 2.</text>
        <dbReference type="EC" id="7.4.2.8"/>
    </reaction>
</comment>
<dbReference type="InterPro" id="IPR000194">
    <property type="entry name" value="ATPase_F1/V1/A1_a/bsu_nucl-bd"/>
</dbReference>
<dbReference type="AlphaFoldDB" id="A0A7S7NSI2"/>
<keyword evidence="11" id="KW-1185">Reference proteome</keyword>
<dbReference type="CDD" id="cd01136">
    <property type="entry name" value="ATPase_flagellum-secretory_path_III"/>
    <property type="match status" value="1"/>
</dbReference>
<dbReference type="SMART" id="SM00382">
    <property type="entry name" value="AAA"/>
    <property type="match status" value="1"/>
</dbReference>
<evidence type="ECO:0000256" key="3">
    <source>
        <dbReference type="ARBA" id="ARBA00022490"/>
    </source>
</evidence>
<dbReference type="CDD" id="cd18117">
    <property type="entry name" value="ATP-synt_flagellum-secretory_path_III_N"/>
    <property type="match status" value="1"/>
</dbReference>
<dbReference type="InterPro" id="IPR020003">
    <property type="entry name" value="ATPase_a/bsu_AS"/>
</dbReference>
<dbReference type="PANTHER" id="PTHR15184:SF9">
    <property type="entry name" value="SPI-1 TYPE 3 SECRETION SYSTEM ATPASE"/>
    <property type="match status" value="1"/>
</dbReference>
<evidence type="ECO:0000259" key="9">
    <source>
        <dbReference type="SMART" id="SM00382"/>
    </source>
</evidence>
<dbReference type="InterPro" id="IPR050053">
    <property type="entry name" value="ATPase_alpha/beta_chains"/>
</dbReference>
<dbReference type="SUPFAM" id="SSF52540">
    <property type="entry name" value="P-loop containing nucleoside triphosphate hydrolases"/>
    <property type="match status" value="1"/>
</dbReference>
<evidence type="ECO:0000313" key="10">
    <source>
        <dbReference type="EMBL" id="QOY88879.1"/>
    </source>
</evidence>
<dbReference type="FunFam" id="3.40.50.12240:FF:000002">
    <property type="entry name" value="Flagellum-specific ATP synthase FliI"/>
    <property type="match status" value="1"/>
</dbReference>
<dbReference type="GO" id="GO:0030257">
    <property type="term" value="C:type III protein secretion system complex"/>
    <property type="evidence" value="ECO:0007669"/>
    <property type="project" value="InterPro"/>
</dbReference>
<dbReference type="GO" id="GO:0005737">
    <property type="term" value="C:cytoplasm"/>
    <property type="evidence" value="ECO:0007669"/>
    <property type="project" value="UniProtKB-SubCell"/>
</dbReference>
<keyword evidence="3" id="KW-0963">Cytoplasm</keyword>
<dbReference type="GO" id="GO:0046933">
    <property type="term" value="F:proton-transporting ATP synthase activity, rotational mechanism"/>
    <property type="evidence" value="ECO:0007669"/>
    <property type="project" value="TreeGrafter"/>
</dbReference>
<sequence length="445" mass="48160">MVAERHLPERFSADRYLSHLDSIEPRCWNGTVTRMTGLLVESRGPATAVGDFCCIHTSSGRSFLTQVIGFREGAVLSMPLEEPTGLRPGDRIVARSGQSLLHVGPGLLGRVLDGLGRPIDGGPSIEAEDHYNLYAPPPNPLQRAMITRRVTTGVRAIDGLLPCGEGQRMGIFGGSGVGKSTLLGVMSRDNSADVTVIAMVGERNREVKAFLEHELRGDARKRSVVVAATGDQPAPVRIRAAYLALTVAEYFRDQGAKVLLIMDSVTRLAMAQREIGLAAGEPPSQRGYTPSVFALLPRILERVGNFDRGSITGFFTVLVEGDDFNEPICDAVRGILDGHIILSREMAASGHYPAIDVLQSVSRLATEISTQEHLAAAQKVKESLAVYRRSEDLILLGAHVSGVNAKLDTSIARREEILSFLKQKPDARAREDETLKRLTALAATL</sequence>
<dbReference type="GO" id="GO:0008564">
    <property type="term" value="F:protein-exporting ATPase activity"/>
    <property type="evidence" value="ECO:0007669"/>
    <property type="project" value="UniProtKB-EC"/>
</dbReference>
<comment type="subcellular location">
    <subcellularLocation>
        <location evidence="1">Cytoplasm</location>
    </subcellularLocation>
</comment>
<dbReference type="Pfam" id="PF00006">
    <property type="entry name" value="ATP-synt_ab"/>
    <property type="match status" value="1"/>
</dbReference>
<dbReference type="GO" id="GO:0030254">
    <property type="term" value="P:protein secretion by the type III secretion system"/>
    <property type="evidence" value="ECO:0007669"/>
    <property type="project" value="InterPro"/>
</dbReference>
<evidence type="ECO:0000313" key="11">
    <source>
        <dbReference type="Proteomes" id="UP000593892"/>
    </source>
</evidence>
<keyword evidence="4" id="KW-0547">Nucleotide-binding</keyword>
<name>A0A7S7NSI2_PALFE</name>
<keyword evidence="2" id="KW-0813">Transport</keyword>
<keyword evidence="6" id="KW-0653">Protein transport</keyword>
<protein>
    <submittedName>
        <fullName evidence="10">FliI/YscN family ATPase</fullName>
    </submittedName>
</protein>
<dbReference type="EMBL" id="CP063849">
    <property type="protein sequence ID" value="QOY88879.1"/>
    <property type="molecule type" value="Genomic_DNA"/>
</dbReference>
<organism evidence="10 11">
    <name type="scientific">Paludibaculum fermentans</name>
    <dbReference type="NCBI Taxonomy" id="1473598"/>
    <lineage>
        <taxon>Bacteria</taxon>
        <taxon>Pseudomonadati</taxon>
        <taxon>Acidobacteriota</taxon>
        <taxon>Terriglobia</taxon>
        <taxon>Bryobacterales</taxon>
        <taxon>Bryobacteraceae</taxon>
        <taxon>Paludibaculum</taxon>
    </lineage>
</organism>
<reference evidence="10 11" key="1">
    <citation type="submission" date="2020-10" db="EMBL/GenBank/DDBJ databases">
        <title>Complete genome sequence of Paludibaculum fermentans P105T, a facultatively anaerobic acidobacterium capable of dissimilatory Fe(III) reduction.</title>
        <authorList>
            <person name="Dedysh S.N."/>
            <person name="Beletsky A.V."/>
            <person name="Kulichevskaya I.S."/>
            <person name="Mardanov A.V."/>
            <person name="Ravin N.V."/>
        </authorList>
    </citation>
    <scope>NUCLEOTIDE SEQUENCE [LARGE SCALE GENOMIC DNA]</scope>
    <source>
        <strain evidence="10 11">P105</strain>
    </source>
</reference>
<dbReference type="PANTHER" id="PTHR15184">
    <property type="entry name" value="ATP SYNTHASE"/>
    <property type="match status" value="1"/>
</dbReference>
<evidence type="ECO:0000256" key="8">
    <source>
        <dbReference type="ARBA" id="ARBA00034006"/>
    </source>
</evidence>
<evidence type="ECO:0000256" key="6">
    <source>
        <dbReference type="ARBA" id="ARBA00022927"/>
    </source>
</evidence>
<dbReference type="GO" id="GO:0005524">
    <property type="term" value="F:ATP binding"/>
    <property type="evidence" value="ECO:0007669"/>
    <property type="project" value="UniProtKB-KW"/>
</dbReference>
<dbReference type="PROSITE" id="PS00152">
    <property type="entry name" value="ATPASE_ALPHA_BETA"/>
    <property type="match status" value="1"/>
</dbReference>
<dbReference type="NCBIfam" id="TIGR01026">
    <property type="entry name" value="fliI_yscN"/>
    <property type="match status" value="1"/>
</dbReference>
<accession>A0A7S7NSI2</accession>
<dbReference type="InterPro" id="IPR005714">
    <property type="entry name" value="ATPase_T3SS_FliI/YscN"/>
</dbReference>
<evidence type="ECO:0000256" key="1">
    <source>
        <dbReference type="ARBA" id="ARBA00004496"/>
    </source>
</evidence>
<dbReference type="Gene3D" id="3.40.50.12240">
    <property type="match status" value="1"/>
</dbReference>
<dbReference type="Pfam" id="PF18269">
    <property type="entry name" value="T3SS_ATPase_C"/>
    <property type="match status" value="1"/>
</dbReference>